<evidence type="ECO:0000313" key="2">
    <source>
        <dbReference type="EMBL" id="XAD52984.1"/>
    </source>
</evidence>
<protein>
    <submittedName>
        <fullName evidence="2">RES family NAD+ phosphorylase</fullName>
    </submittedName>
</protein>
<dbReference type="RefSeq" id="WP_342594216.1">
    <property type="nucleotide sequence ID" value="NZ_CP151919.1"/>
</dbReference>
<proteinExistence type="predicted"/>
<dbReference type="Proteomes" id="UP001453229">
    <property type="component" value="Chromosome"/>
</dbReference>
<evidence type="ECO:0000259" key="1">
    <source>
        <dbReference type="SMART" id="SM00953"/>
    </source>
</evidence>
<organism evidence="2 3">
    <name type="scientific">Salinicola lusitanus</name>
    <dbReference type="NCBI Taxonomy" id="1949085"/>
    <lineage>
        <taxon>Bacteria</taxon>
        <taxon>Pseudomonadati</taxon>
        <taxon>Pseudomonadota</taxon>
        <taxon>Gammaproteobacteria</taxon>
        <taxon>Oceanospirillales</taxon>
        <taxon>Halomonadaceae</taxon>
        <taxon>Salinicola</taxon>
    </lineage>
</organism>
<reference evidence="2 3" key="1">
    <citation type="submission" date="2024-04" db="EMBL/GenBank/DDBJ databases">
        <title>Salinicola lusitanus LLJ914,a marine bacterium isolated from the Okinawa Trough.</title>
        <authorList>
            <person name="Li J."/>
        </authorList>
    </citation>
    <scope>NUCLEOTIDE SEQUENCE [LARGE SCALE GENOMIC DNA]</scope>
    <source>
        <strain evidence="2 3">LLJ914</strain>
    </source>
</reference>
<gene>
    <name evidence="2" type="ORF">AAGT95_14170</name>
</gene>
<dbReference type="Pfam" id="PF08808">
    <property type="entry name" value="RES"/>
    <property type="match status" value="1"/>
</dbReference>
<name>A0ABZ3CP84_9GAMM</name>
<dbReference type="InterPro" id="IPR014914">
    <property type="entry name" value="RES_dom"/>
</dbReference>
<dbReference type="EMBL" id="CP151919">
    <property type="protein sequence ID" value="XAD52984.1"/>
    <property type="molecule type" value="Genomic_DNA"/>
</dbReference>
<accession>A0ABZ3CP84</accession>
<dbReference type="SMART" id="SM00953">
    <property type="entry name" value="RES"/>
    <property type="match status" value="1"/>
</dbReference>
<evidence type="ECO:0000313" key="3">
    <source>
        <dbReference type="Proteomes" id="UP001453229"/>
    </source>
</evidence>
<sequence>MVSLEEIPRLPAETRRAHRLVNSKFPPISLFDDVAGEKEFDALHQLQALTNPRLQAETGDLGLIDREDIPFGIAGCSYAVAPFTHLNTSGSRFSDGSFGVLYLADCLDTAIAEVRHHQEVYWHNVPDLDFDRFVFRELVCEFSEAELLDLCQLPLDDPIFAPNDYTTSRALGAAASAQKIPGIRYPSVRQEGARCWGLMTPRYVRSIVQSSHLEMIWNQGVTAVNIVSQP</sequence>
<feature type="domain" description="RES" evidence="1">
    <location>
        <begin position="82"/>
        <end position="210"/>
    </location>
</feature>
<keyword evidence="3" id="KW-1185">Reference proteome</keyword>